<feature type="transmembrane region" description="Helical" evidence="1">
    <location>
        <begin position="498"/>
        <end position="520"/>
    </location>
</feature>
<feature type="transmembrane region" description="Helical" evidence="1">
    <location>
        <begin position="359"/>
        <end position="377"/>
    </location>
</feature>
<feature type="transmembrane region" description="Helical" evidence="1">
    <location>
        <begin position="249"/>
        <end position="270"/>
    </location>
</feature>
<organism evidence="2 3">
    <name type="scientific">Nocardioides mesophilus</name>
    <dbReference type="NCBI Taxonomy" id="433659"/>
    <lineage>
        <taxon>Bacteria</taxon>
        <taxon>Bacillati</taxon>
        <taxon>Actinomycetota</taxon>
        <taxon>Actinomycetes</taxon>
        <taxon>Propionibacteriales</taxon>
        <taxon>Nocardioidaceae</taxon>
        <taxon>Nocardioides</taxon>
    </lineage>
</organism>
<feature type="transmembrane region" description="Helical" evidence="1">
    <location>
        <begin position="412"/>
        <end position="433"/>
    </location>
</feature>
<name>A0A7G9RC18_9ACTN</name>
<feature type="transmembrane region" description="Helical" evidence="1">
    <location>
        <begin position="132"/>
        <end position="152"/>
    </location>
</feature>
<keyword evidence="1" id="KW-1133">Transmembrane helix</keyword>
<accession>A0A7G9RC18</accession>
<dbReference type="Proteomes" id="UP000515947">
    <property type="component" value="Chromosome"/>
</dbReference>
<feature type="transmembrane region" description="Helical" evidence="1">
    <location>
        <begin position="72"/>
        <end position="90"/>
    </location>
</feature>
<keyword evidence="1" id="KW-0472">Membrane</keyword>
<evidence type="ECO:0000256" key="1">
    <source>
        <dbReference type="SAM" id="Phobius"/>
    </source>
</evidence>
<proteinExistence type="predicted"/>
<keyword evidence="1" id="KW-0812">Transmembrane</keyword>
<reference evidence="2 3" key="1">
    <citation type="submission" date="2020-08" db="EMBL/GenBank/DDBJ databases">
        <title>Genome sequence of Nocardioides mesophilus KACC 16243T.</title>
        <authorList>
            <person name="Hyun D.-W."/>
            <person name="Bae J.-W."/>
        </authorList>
    </citation>
    <scope>NUCLEOTIDE SEQUENCE [LARGE SCALE GENOMIC DNA]</scope>
    <source>
        <strain evidence="2 3">KACC 16243</strain>
    </source>
</reference>
<protein>
    <submittedName>
        <fullName evidence="2">Uncharacterized protein</fullName>
    </submittedName>
</protein>
<dbReference type="RefSeq" id="WP_187578985.1">
    <property type="nucleotide sequence ID" value="NZ_CP060713.1"/>
</dbReference>
<feature type="transmembrane region" description="Helical" evidence="1">
    <location>
        <begin position="565"/>
        <end position="582"/>
    </location>
</feature>
<feature type="transmembrane region" description="Helical" evidence="1">
    <location>
        <begin position="282"/>
        <end position="304"/>
    </location>
</feature>
<feature type="transmembrane region" description="Helical" evidence="1">
    <location>
        <begin position="466"/>
        <end position="486"/>
    </location>
</feature>
<dbReference type="EMBL" id="CP060713">
    <property type="protein sequence ID" value="QNN53143.1"/>
    <property type="molecule type" value="Genomic_DNA"/>
</dbReference>
<feature type="transmembrane region" description="Helical" evidence="1">
    <location>
        <begin position="540"/>
        <end position="558"/>
    </location>
</feature>
<feature type="transmembrane region" description="Helical" evidence="1">
    <location>
        <begin position="96"/>
        <end position="120"/>
    </location>
</feature>
<feature type="transmembrane region" description="Helical" evidence="1">
    <location>
        <begin position="440"/>
        <end position="460"/>
    </location>
</feature>
<dbReference type="KEGG" id="nmes:H9L09_01180"/>
<feature type="transmembrane region" description="Helical" evidence="1">
    <location>
        <begin position="316"/>
        <end position="347"/>
    </location>
</feature>
<sequence length="749" mass="79625">MQGVLGRMILRTVWPPAALLAAATSALLLMSGLAATDLLRFSTYAVLALVLPGTLLWRLARPCSSRLWLEDIVFGAILGYAMEIVCYIPARAVGAPLLVLAWPAATYLVCLVTRAGRACWRPEGATRLPPSWSWSIAAVMTYLILFVARANWWEAGLDVNGLRMIGPDATFQLALTGELRHHMPAAIPWVTGEPLHYHWLTYVHTASASWISGVEPIVLLRRLSPLLMVVLTVLATALIAAKLTGRLAIGPLAAGLLVLVHSPAFAAAEADLFQRQEFTSQAIFGSPTMTFGALLFCGVLFLLVEVLDGRSTWSSWPLLVLFLGAASGAKATFAPLMVAGVLTVLMVGLLTRTVRRAHVGLLLVAVSSWLAFQFGFYGGEGTGVRLDATGTLDFAAASIGAITPAPLSVAGLLLAGLIVTLWSVHMAGMIGLLVRGGWRVPFTAFAFGITAAAIGASLLLDLGLFSQQWFVCSTQVVVAIAAAAGFSRLLPEGSPRELRSVAILGVVLAAAGMAVSWASSITSVPPLGPTLSRTWDYADGFLMVLAVIVVAGVAVSRLPVAGSRGITTLVFLCAALTGLGVYRTAQLSLSLAAAPWARPSMTRAADTTVGVGGVEAARWVRAHTSPDDVLATNAHTLTPASKLIAVFWLAGYAERRVFIEGWGYTPHHARLMAETGAEFDDVPFWDAAALTANDKAFTDPSRGDLDRLREYGVSWLVLDRRFPADEQALTTLVEPSFENGDYAVYSLRG</sequence>
<keyword evidence="3" id="KW-1185">Reference proteome</keyword>
<feature type="transmembrane region" description="Helical" evidence="1">
    <location>
        <begin position="44"/>
        <end position="60"/>
    </location>
</feature>
<gene>
    <name evidence="2" type="ORF">H9L09_01180</name>
</gene>
<dbReference type="AlphaFoldDB" id="A0A7G9RC18"/>
<evidence type="ECO:0000313" key="3">
    <source>
        <dbReference type="Proteomes" id="UP000515947"/>
    </source>
</evidence>
<evidence type="ECO:0000313" key="2">
    <source>
        <dbReference type="EMBL" id="QNN53143.1"/>
    </source>
</evidence>
<feature type="transmembrane region" description="Helical" evidence="1">
    <location>
        <begin position="226"/>
        <end position="243"/>
    </location>
</feature>